<protein>
    <submittedName>
        <fullName evidence="1">Uncharacterized protein</fullName>
    </submittedName>
</protein>
<gene>
    <name evidence="1" type="ORF">CK203_035393</name>
</gene>
<dbReference type="AlphaFoldDB" id="A0A438I3S2"/>
<evidence type="ECO:0000313" key="2">
    <source>
        <dbReference type="Proteomes" id="UP000288805"/>
    </source>
</evidence>
<reference evidence="1 2" key="1">
    <citation type="journal article" date="2018" name="PLoS Genet.">
        <title>Population sequencing reveals clonal diversity and ancestral inbreeding in the grapevine cultivar Chardonnay.</title>
        <authorList>
            <person name="Roach M.J."/>
            <person name="Johnson D.L."/>
            <person name="Bohlmann J."/>
            <person name="van Vuuren H.J."/>
            <person name="Jones S.J."/>
            <person name="Pretorius I.S."/>
            <person name="Schmidt S.A."/>
            <person name="Borneman A.R."/>
        </authorList>
    </citation>
    <scope>NUCLEOTIDE SEQUENCE [LARGE SCALE GENOMIC DNA]</scope>
    <source>
        <strain evidence="2">cv. Chardonnay</strain>
        <tissue evidence="1">Leaf</tissue>
    </source>
</reference>
<proteinExistence type="predicted"/>
<evidence type="ECO:0000313" key="1">
    <source>
        <dbReference type="EMBL" id="RVW91341.1"/>
    </source>
</evidence>
<accession>A0A438I3S2</accession>
<comment type="caution">
    <text evidence="1">The sequence shown here is derived from an EMBL/GenBank/DDBJ whole genome shotgun (WGS) entry which is preliminary data.</text>
</comment>
<dbReference type="EMBL" id="QGNW01000147">
    <property type="protein sequence ID" value="RVW91341.1"/>
    <property type="molecule type" value="Genomic_DNA"/>
</dbReference>
<dbReference type="Proteomes" id="UP000288805">
    <property type="component" value="Unassembled WGS sequence"/>
</dbReference>
<name>A0A438I3S2_VITVI</name>
<organism evidence="1 2">
    <name type="scientific">Vitis vinifera</name>
    <name type="common">Grape</name>
    <dbReference type="NCBI Taxonomy" id="29760"/>
    <lineage>
        <taxon>Eukaryota</taxon>
        <taxon>Viridiplantae</taxon>
        <taxon>Streptophyta</taxon>
        <taxon>Embryophyta</taxon>
        <taxon>Tracheophyta</taxon>
        <taxon>Spermatophyta</taxon>
        <taxon>Magnoliopsida</taxon>
        <taxon>eudicotyledons</taxon>
        <taxon>Gunneridae</taxon>
        <taxon>Pentapetalae</taxon>
        <taxon>rosids</taxon>
        <taxon>Vitales</taxon>
        <taxon>Vitaceae</taxon>
        <taxon>Viteae</taxon>
        <taxon>Vitis</taxon>
    </lineage>
</organism>
<sequence length="112" mass="12420">MKLRFLSWNVRGANDSSKRKVMKAIDQESKGGFVLSPGDQNSGLCQRGWLRNVEDGLVWMFTGVYGPFFEAGGRGLREVFGRLEANKNSAFNKWSSGTGWKVRGACLKGKLS</sequence>